<feature type="domain" description="Myb-like" evidence="7">
    <location>
        <begin position="242"/>
        <end position="292"/>
    </location>
</feature>
<evidence type="ECO:0000259" key="8">
    <source>
        <dbReference type="PROSITE" id="PS50934"/>
    </source>
</evidence>
<gene>
    <name evidence="11" type="ORF">CKAN_01457900</name>
</gene>
<dbReference type="InterPro" id="IPR032451">
    <property type="entry name" value="SMARCC_C"/>
</dbReference>
<keyword evidence="1" id="KW-0805">Transcription regulation</keyword>
<dbReference type="OrthoDB" id="118550at2759"/>
<dbReference type="InterPro" id="IPR007526">
    <property type="entry name" value="SWIRM"/>
</dbReference>
<evidence type="ECO:0000259" key="7">
    <source>
        <dbReference type="PROSITE" id="PS50090"/>
    </source>
</evidence>
<evidence type="ECO:0000313" key="12">
    <source>
        <dbReference type="Proteomes" id="UP000283530"/>
    </source>
</evidence>
<dbReference type="PROSITE" id="PS51294">
    <property type="entry name" value="HTH_MYB"/>
    <property type="match status" value="1"/>
</dbReference>
<dbReference type="Gene3D" id="1.10.10.10">
    <property type="entry name" value="Winged helix-like DNA-binding domain superfamily/Winged helix DNA-binding domain"/>
    <property type="match status" value="1"/>
</dbReference>
<dbReference type="AlphaFoldDB" id="A0A443P4M5"/>
<evidence type="ECO:0000256" key="3">
    <source>
        <dbReference type="ARBA" id="ARBA00023163"/>
    </source>
</evidence>
<dbReference type="GO" id="GO:0003677">
    <property type="term" value="F:DNA binding"/>
    <property type="evidence" value="ECO:0007669"/>
    <property type="project" value="UniProtKB-KW"/>
</dbReference>
<evidence type="ECO:0000256" key="1">
    <source>
        <dbReference type="ARBA" id="ARBA00023015"/>
    </source>
</evidence>
<dbReference type="EMBL" id="QPKB01000005">
    <property type="protein sequence ID" value="RWR85707.1"/>
    <property type="molecule type" value="Genomic_DNA"/>
</dbReference>
<dbReference type="Gene3D" id="1.10.10.60">
    <property type="entry name" value="Homeodomain-like"/>
    <property type="match status" value="1"/>
</dbReference>
<dbReference type="InterPro" id="IPR017884">
    <property type="entry name" value="SANT_dom"/>
</dbReference>
<keyword evidence="3" id="KW-0804">Transcription</keyword>
<feature type="region of interest" description="Disordered" evidence="6">
    <location>
        <begin position="1"/>
        <end position="58"/>
    </location>
</feature>
<reference evidence="11 12" key="1">
    <citation type="journal article" date="2019" name="Nat. Plants">
        <title>Stout camphor tree genome fills gaps in understanding of flowering plant genome evolution.</title>
        <authorList>
            <person name="Chaw S.M."/>
            <person name="Liu Y.C."/>
            <person name="Wu Y.W."/>
            <person name="Wang H.Y."/>
            <person name="Lin C.I."/>
            <person name="Wu C.S."/>
            <person name="Ke H.M."/>
            <person name="Chang L.Y."/>
            <person name="Hsu C.Y."/>
            <person name="Yang H.T."/>
            <person name="Sudianto E."/>
            <person name="Hsu M.H."/>
            <person name="Wu K.P."/>
            <person name="Wang L.N."/>
            <person name="Leebens-Mack J.H."/>
            <person name="Tsai I.J."/>
        </authorList>
    </citation>
    <scope>NUCLEOTIDE SEQUENCE [LARGE SCALE GENOMIC DNA]</scope>
    <source>
        <strain evidence="12">cv. Chaw 1501</strain>
        <tissue evidence="11">Young leaves</tissue>
    </source>
</reference>
<feature type="domain" description="SANT" evidence="9">
    <location>
        <begin position="245"/>
        <end position="296"/>
    </location>
</feature>
<sequence length="503" mass="56250">MSAAPPVEEAVAAATSPEKPPQPSEPAPSSETPATESKELVSPSTLRPPAPSPHHTTTTISIPSYSSWFSFDNIHETERRFLSEFFIDPRSPSKNPRVYKYYRDAIIRKFREVPLRKITYTEVRRTLVGDVGSVRRVFDFLESWGLINYSGAVVKPNSKAEEKEKEKEKESKSGVSGSLPPPLDSPLEKKESAKKVCGGCKSVCSLACFACDKADLILCARCFVRGNYQLGLNSGDFKRVDISEETKTNWTEKETLHLLEAILQFGNDWKKVAEHVGGRSEKECVARFIKLPFREQFMGASDIDEVDKYYHKKDQLNAERVEISAISSPAKRRCLTPLADASNPIMAQAAFLSAIVGSDVAKSAAQAAVAALSEVSFNVQAVTNEEIRPLSNEIDQREALNANGQTTAEVLGAVVSEVHARIEKEEQELENSISEIIDVQMREIQEKIVRFENMEKQMEKEWLQLQNIRSQLFNDQLTVLQHKAPLKFAERGEEKMKTLDSIP</sequence>
<evidence type="ECO:0000259" key="10">
    <source>
        <dbReference type="PROSITE" id="PS51294"/>
    </source>
</evidence>
<dbReference type="Pfam" id="PF16495">
    <property type="entry name" value="SWIRM-assoc_1"/>
    <property type="match status" value="1"/>
</dbReference>
<evidence type="ECO:0000313" key="11">
    <source>
        <dbReference type="EMBL" id="RWR85707.1"/>
    </source>
</evidence>
<proteinExistence type="predicted"/>
<dbReference type="FunFam" id="1.10.10.10:FF:000020">
    <property type="entry name" value="SWI/SNF complex subunit SMARCC2 isoform c"/>
    <property type="match status" value="1"/>
</dbReference>
<dbReference type="InterPro" id="IPR001005">
    <property type="entry name" value="SANT/Myb"/>
</dbReference>
<evidence type="ECO:0000256" key="2">
    <source>
        <dbReference type="ARBA" id="ARBA00023125"/>
    </source>
</evidence>
<feature type="region of interest" description="Disordered" evidence="6">
    <location>
        <begin position="158"/>
        <end position="188"/>
    </location>
</feature>
<evidence type="ECO:0000256" key="5">
    <source>
        <dbReference type="SAM" id="Coils"/>
    </source>
</evidence>
<keyword evidence="5" id="KW-0175">Coiled coil</keyword>
<dbReference type="Pfam" id="PF04433">
    <property type="entry name" value="SWIRM"/>
    <property type="match status" value="1"/>
</dbReference>
<dbReference type="PROSITE" id="PS50090">
    <property type="entry name" value="MYB_LIKE"/>
    <property type="match status" value="1"/>
</dbReference>
<dbReference type="InterPro" id="IPR009057">
    <property type="entry name" value="Homeodomain-like_sf"/>
</dbReference>
<comment type="caution">
    <text evidence="11">The sequence shown here is derived from an EMBL/GenBank/DDBJ whole genome shotgun (WGS) entry which is preliminary data.</text>
</comment>
<dbReference type="GO" id="GO:0005634">
    <property type="term" value="C:nucleus"/>
    <property type="evidence" value="ECO:0007669"/>
    <property type="project" value="UniProtKB-ARBA"/>
</dbReference>
<dbReference type="InterPro" id="IPR017930">
    <property type="entry name" value="Myb_dom"/>
</dbReference>
<dbReference type="STRING" id="337451.A0A443P4M5"/>
<dbReference type="PANTHER" id="PTHR12802">
    <property type="entry name" value="SWI/SNF COMPLEX-RELATED"/>
    <property type="match status" value="1"/>
</dbReference>
<feature type="compositionally biased region" description="Low complexity" evidence="6">
    <location>
        <begin position="1"/>
        <end position="17"/>
    </location>
</feature>
<dbReference type="SUPFAM" id="SSF46689">
    <property type="entry name" value="Homeodomain-like"/>
    <property type="match status" value="2"/>
</dbReference>
<dbReference type="InterPro" id="IPR036388">
    <property type="entry name" value="WH-like_DNA-bd_sf"/>
</dbReference>
<feature type="coiled-coil region" evidence="5">
    <location>
        <begin position="415"/>
        <end position="461"/>
    </location>
</feature>
<dbReference type="SMART" id="SM00717">
    <property type="entry name" value="SANT"/>
    <property type="match status" value="1"/>
</dbReference>
<evidence type="ECO:0000259" key="9">
    <source>
        <dbReference type="PROSITE" id="PS51293"/>
    </source>
</evidence>
<evidence type="ECO:0000256" key="4">
    <source>
        <dbReference type="ARBA" id="ARBA00023242"/>
    </source>
</evidence>
<dbReference type="PROSITE" id="PS50934">
    <property type="entry name" value="SWIRM"/>
    <property type="match status" value="1"/>
</dbReference>
<protein>
    <submittedName>
        <fullName evidence="11">SWI/SNF complex subunit SWI3B</fullName>
    </submittedName>
</protein>
<evidence type="ECO:0000256" key="6">
    <source>
        <dbReference type="SAM" id="MobiDB-lite"/>
    </source>
</evidence>
<accession>A0A443P4M5</accession>
<name>A0A443P4M5_9MAGN</name>
<dbReference type="Proteomes" id="UP000283530">
    <property type="component" value="Unassembled WGS sequence"/>
</dbReference>
<keyword evidence="2" id="KW-0238">DNA-binding</keyword>
<dbReference type="PROSITE" id="PS51293">
    <property type="entry name" value="SANT"/>
    <property type="match status" value="1"/>
</dbReference>
<feature type="domain" description="SWIRM" evidence="8">
    <location>
        <begin position="60"/>
        <end position="158"/>
    </location>
</feature>
<dbReference type="FunFam" id="1.10.10.60:FF:000014">
    <property type="entry name" value="SWI/SNF complex subunit SMARCC2 isoform C"/>
    <property type="match status" value="1"/>
</dbReference>
<feature type="domain" description="HTH myb-type" evidence="10">
    <location>
        <begin position="247"/>
        <end position="296"/>
    </location>
</feature>
<keyword evidence="4" id="KW-0539">Nucleus</keyword>
<feature type="compositionally biased region" description="Basic and acidic residues" evidence="6">
    <location>
        <begin position="158"/>
        <end position="172"/>
    </location>
</feature>
<dbReference type="PANTHER" id="PTHR12802:SF44">
    <property type="entry name" value="SWI_SNF COMPLEX SUBUNIT SWI3B"/>
    <property type="match status" value="1"/>
</dbReference>
<organism evidence="11 12">
    <name type="scientific">Cinnamomum micranthum f. kanehirae</name>
    <dbReference type="NCBI Taxonomy" id="337451"/>
    <lineage>
        <taxon>Eukaryota</taxon>
        <taxon>Viridiplantae</taxon>
        <taxon>Streptophyta</taxon>
        <taxon>Embryophyta</taxon>
        <taxon>Tracheophyta</taxon>
        <taxon>Spermatophyta</taxon>
        <taxon>Magnoliopsida</taxon>
        <taxon>Magnoliidae</taxon>
        <taxon>Laurales</taxon>
        <taxon>Lauraceae</taxon>
        <taxon>Cinnamomum</taxon>
    </lineage>
</organism>
<dbReference type="Pfam" id="PF00249">
    <property type="entry name" value="Myb_DNA-binding"/>
    <property type="match status" value="1"/>
</dbReference>
<keyword evidence="12" id="KW-1185">Reference proteome</keyword>
<dbReference type="CDD" id="cd00167">
    <property type="entry name" value="SANT"/>
    <property type="match status" value="1"/>
</dbReference>